<keyword evidence="1" id="KW-0732">Signal</keyword>
<evidence type="ECO:0000256" key="1">
    <source>
        <dbReference type="SAM" id="SignalP"/>
    </source>
</evidence>
<evidence type="ECO:0000313" key="2">
    <source>
        <dbReference type="EMBL" id="MCH7415023.1"/>
    </source>
</evidence>
<comment type="caution">
    <text evidence="2">The sequence shown here is derived from an EMBL/GenBank/DDBJ whole genome shotgun (WGS) entry which is preliminary data.</text>
</comment>
<dbReference type="Proteomes" id="UP001165430">
    <property type="component" value="Unassembled WGS sequence"/>
</dbReference>
<sequence length="80" mass="8453">MKKIISLCFAIVMISFTFITAQDSIDDGCPPLTPGGPVILGSCIVFQLEIPPGNPIGDPDKSCEVIEEMTVNCTIPVGVD</sequence>
<evidence type="ECO:0000313" key="3">
    <source>
        <dbReference type="Proteomes" id="UP001165430"/>
    </source>
</evidence>
<dbReference type="RefSeq" id="WP_241413892.1">
    <property type="nucleotide sequence ID" value="NZ_JAKZGO010000016.1"/>
</dbReference>
<reference evidence="2" key="1">
    <citation type="submission" date="2022-03" db="EMBL/GenBank/DDBJ databases">
        <title>De novo assembled genomes of Belliella spp. (Cyclobacteriaceae) strains.</title>
        <authorList>
            <person name="Szabo A."/>
            <person name="Korponai K."/>
            <person name="Felfoldi T."/>
        </authorList>
    </citation>
    <scope>NUCLEOTIDE SEQUENCE</scope>
    <source>
        <strain evidence="2">DSM 111903</strain>
    </source>
</reference>
<keyword evidence="3" id="KW-1185">Reference proteome</keyword>
<gene>
    <name evidence="2" type="ORF">MM213_16095</name>
</gene>
<accession>A0ABS9VF09</accession>
<protein>
    <submittedName>
        <fullName evidence="2">Uncharacterized protein</fullName>
    </submittedName>
</protein>
<proteinExistence type="predicted"/>
<dbReference type="EMBL" id="JAKZGO010000016">
    <property type="protein sequence ID" value="MCH7415023.1"/>
    <property type="molecule type" value="Genomic_DNA"/>
</dbReference>
<organism evidence="2 3">
    <name type="scientific">Belliella alkalica</name>
    <dbReference type="NCBI Taxonomy" id="1730871"/>
    <lineage>
        <taxon>Bacteria</taxon>
        <taxon>Pseudomonadati</taxon>
        <taxon>Bacteroidota</taxon>
        <taxon>Cytophagia</taxon>
        <taxon>Cytophagales</taxon>
        <taxon>Cyclobacteriaceae</taxon>
        <taxon>Belliella</taxon>
    </lineage>
</organism>
<name>A0ABS9VF09_9BACT</name>
<feature type="signal peptide" evidence="1">
    <location>
        <begin position="1"/>
        <end position="21"/>
    </location>
</feature>
<feature type="chain" id="PRO_5045487982" evidence="1">
    <location>
        <begin position="22"/>
        <end position="80"/>
    </location>
</feature>